<comment type="caution">
    <text evidence="8">The sequence shown here is derived from an EMBL/GenBank/DDBJ whole genome shotgun (WGS) entry which is preliminary data.</text>
</comment>
<evidence type="ECO:0000256" key="3">
    <source>
        <dbReference type="ARBA" id="ARBA00023125"/>
    </source>
</evidence>
<dbReference type="PANTHER" id="PTHR30349">
    <property type="entry name" value="PHAGE INTEGRASE-RELATED"/>
    <property type="match status" value="1"/>
</dbReference>
<dbReference type="InterPro" id="IPR044068">
    <property type="entry name" value="CB"/>
</dbReference>
<dbReference type="GO" id="GO:0015074">
    <property type="term" value="P:DNA integration"/>
    <property type="evidence" value="ECO:0007669"/>
    <property type="project" value="UniProtKB-KW"/>
</dbReference>
<dbReference type="RefSeq" id="WP_180909331.1">
    <property type="nucleotide sequence ID" value="NZ_CAIJDP010000071.1"/>
</dbReference>
<evidence type="ECO:0000256" key="4">
    <source>
        <dbReference type="ARBA" id="ARBA00023172"/>
    </source>
</evidence>
<sequence length="345" mass="40308">MNWSSKLIIHKKELRIAIYFEKKAKLIARIKQFEGAKWSQTLKVWHLPDNEQNRIHFKIPAAYLSFPSEEGILAIQKFSNWLTSRRYSHNTVKTYTEALKSFLVFHRELLISEITNDHIILYNNDYILKNNLSASYQNQIINALKLFFKIIESRKIIPQEIFRPKNAKTLPNILSKEEVLRIIDSTTNLKHKTLLALIYSAGLRINEAINMKLTDIDSQRMLIHIKNAKGKKDRYTLLSNKILLLLREYYSVYKPQLYLFEGQFKEKYSSRSAQAILQIAARKSGITKRISLHTLRHSFATHLLESGTDLRYIQDLLGHSSPKTTMIYTHVSSNSLQKIINPFDM</sequence>
<dbReference type="GO" id="GO:0003677">
    <property type="term" value="F:DNA binding"/>
    <property type="evidence" value="ECO:0007669"/>
    <property type="project" value="UniProtKB-UniRule"/>
</dbReference>
<dbReference type="Pfam" id="PF13495">
    <property type="entry name" value="Phage_int_SAM_4"/>
    <property type="match status" value="1"/>
</dbReference>
<keyword evidence="3 5" id="KW-0238">DNA-binding</keyword>
<keyword evidence="9" id="KW-1185">Reference proteome</keyword>
<evidence type="ECO:0000256" key="1">
    <source>
        <dbReference type="ARBA" id="ARBA00008857"/>
    </source>
</evidence>
<dbReference type="Pfam" id="PF00589">
    <property type="entry name" value="Phage_integrase"/>
    <property type="match status" value="1"/>
</dbReference>
<dbReference type="InterPro" id="IPR002104">
    <property type="entry name" value="Integrase_catalytic"/>
</dbReference>
<dbReference type="InterPro" id="IPR050090">
    <property type="entry name" value="Tyrosine_recombinase_XerCD"/>
</dbReference>
<evidence type="ECO:0000256" key="5">
    <source>
        <dbReference type="PROSITE-ProRule" id="PRU01248"/>
    </source>
</evidence>
<dbReference type="PROSITE" id="PS51900">
    <property type="entry name" value="CB"/>
    <property type="match status" value="1"/>
</dbReference>
<proteinExistence type="inferred from homology"/>
<dbReference type="EMBL" id="CAIJDP010000071">
    <property type="protein sequence ID" value="CAD0005595.1"/>
    <property type="molecule type" value="Genomic_DNA"/>
</dbReference>
<feature type="domain" description="Core-binding (CB)" evidence="7">
    <location>
        <begin position="69"/>
        <end position="152"/>
    </location>
</feature>
<keyword evidence="2" id="KW-0229">DNA integration</keyword>
<dbReference type="AlphaFoldDB" id="A0A6V6Z1P7"/>
<dbReference type="GO" id="GO:0006310">
    <property type="term" value="P:DNA recombination"/>
    <property type="evidence" value="ECO:0007669"/>
    <property type="project" value="UniProtKB-KW"/>
</dbReference>
<accession>A0A6V6Z1P7</accession>
<evidence type="ECO:0000256" key="2">
    <source>
        <dbReference type="ARBA" id="ARBA00022908"/>
    </source>
</evidence>
<dbReference type="InterPro" id="IPR011010">
    <property type="entry name" value="DNA_brk_join_enz"/>
</dbReference>
<keyword evidence="4" id="KW-0233">DNA recombination</keyword>
<evidence type="ECO:0000313" key="8">
    <source>
        <dbReference type="EMBL" id="CAD0005595.1"/>
    </source>
</evidence>
<dbReference type="Gene3D" id="1.10.443.10">
    <property type="entry name" value="Intergrase catalytic core"/>
    <property type="match status" value="1"/>
</dbReference>
<feature type="domain" description="Tyr recombinase" evidence="6">
    <location>
        <begin position="169"/>
        <end position="341"/>
    </location>
</feature>
<reference evidence="8 9" key="1">
    <citation type="submission" date="2020-06" db="EMBL/GenBank/DDBJ databases">
        <authorList>
            <person name="Criscuolo A."/>
        </authorList>
    </citation>
    <scope>NUCLEOTIDE SEQUENCE [LARGE SCALE GENOMIC DNA]</scope>
    <source>
        <strain evidence="9">CIP 111411</strain>
    </source>
</reference>
<dbReference type="InterPro" id="IPR004107">
    <property type="entry name" value="Integrase_SAM-like_N"/>
</dbReference>
<organism evidence="8 9">
    <name type="scientific">Flavobacterium salmonis</name>
    <dbReference type="NCBI Taxonomy" id="2654844"/>
    <lineage>
        <taxon>Bacteria</taxon>
        <taxon>Pseudomonadati</taxon>
        <taxon>Bacteroidota</taxon>
        <taxon>Flavobacteriia</taxon>
        <taxon>Flavobacteriales</taxon>
        <taxon>Flavobacteriaceae</taxon>
        <taxon>Flavobacterium</taxon>
    </lineage>
</organism>
<dbReference type="PANTHER" id="PTHR30349:SF64">
    <property type="entry name" value="PROPHAGE INTEGRASE INTD-RELATED"/>
    <property type="match status" value="1"/>
</dbReference>
<comment type="similarity">
    <text evidence="1">Belongs to the 'phage' integrase family.</text>
</comment>
<dbReference type="InterPro" id="IPR010998">
    <property type="entry name" value="Integrase_recombinase_N"/>
</dbReference>
<dbReference type="SUPFAM" id="SSF56349">
    <property type="entry name" value="DNA breaking-rejoining enzymes"/>
    <property type="match status" value="1"/>
</dbReference>
<evidence type="ECO:0000259" key="6">
    <source>
        <dbReference type="PROSITE" id="PS51898"/>
    </source>
</evidence>
<dbReference type="InterPro" id="IPR013762">
    <property type="entry name" value="Integrase-like_cat_sf"/>
</dbReference>
<dbReference type="Proteomes" id="UP000530060">
    <property type="component" value="Unassembled WGS sequence"/>
</dbReference>
<dbReference type="PROSITE" id="PS51898">
    <property type="entry name" value="TYR_RECOMBINASE"/>
    <property type="match status" value="1"/>
</dbReference>
<protein>
    <submittedName>
        <fullName evidence="8">Integrase</fullName>
    </submittedName>
</protein>
<name>A0A6V6Z1P7_9FLAO</name>
<evidence type="ECO:0000259" key="7">
    <source>
        <dbReference type="PROSITE" id="PS51900"/>
    </source>
</evidence>
<evidence type="ECO:0000313" key="9">
    <source>
        <dbReference type="Proteomes" id="UP000530060"/>
    </source>
</evidence>
<gene>
    <name evidence="8" type="ORF">FLAT13_02867</name>
</gene>
<dbReference type="Gene3D" id="1.10.150.130">
    <property type="match status" value="1"/>
</dbReference>